<comment type="caution">
    <text evidence="1">The sequence shown here is derived from an EMBL/GenBank/DDBJ whole genome shotgun (WGS) entry which is preliminary data.</text>
</comment>
<organism evidence="1 2">
    <name type="scientific">Lentzea atacamensis</name>
    <dbReference type="NCBI Taxonomy" id="531938"/>
    <lineage>
        <taxon>Bacteria</taxon>
        <taxon>Bacillati</taxon>
        <taxon>Actinomycetota</taxon>
        <taxon>Actinomycetes</taxon>
        <taxon>Pseudonocardiales</taxon>
        <taxon>Pseudonocardiaceae</taxon>
        <taxon>Lentzea</taxon>
    </lineage>
</organism>
<proteinExistence type="predicted"/>
<sequence>MSATKPSKPANPDLERVVATTEASRASLAHRLNELATTAGLHTRYTHTSWANWITRGHNPQPEIRPLIAQVLAERLGRPVTLREIGLEADDSPESSIGLDFPRELPVAVQVATRLWSRVDRRTFLTGSAMAVGAYIVPLRRWLTLPADPRANSCSPEAFRRVGHSDVDELVAAAEDARRWDSRYGGGHWRTSAITACLKERAAPLLHGSYDDATGRRLFSATAQLARLAGWTAFDNGDQALAQRHYIQALRLARAAGDLPLGGYVVSCMALQASLRGFHSDAADMVDAAYHRTQHHASRRVRAFHKLIEARVWARAGNSRAAAAALSRSELLLDTAEHHTGDDPAWIDFFDHNRLAADAVEIHRDLGKPIEALTWNSLANAPIDAFGRSHALREAVIATCHLQGRNPDLDRALHHTHHVVTALTCIRSARTREYLDQVRLRLARWKYEPAVRHLEHRVRTELAA</sequence>
<protein>
    <recommendedName>
        <fullName evidence="3">Sporulation protein</fullName>
    </recommendedName>
</protein>
<dbReference type="EMBL" id="QLTT01000014">
    <property type="protein sequence ID" value="RAS59413.1"/>
    <property type="molecule type" value="Genomic_DNA"/>
</dbReference>
<name>A0ABX9DXH1_9PSEU</name>
<keyword evidence="2" id="KW-1185">Reference proteome</keyword>
<evidence type="ECO:0008006" key="3">
    <source>
        <dbReference type="Google" id="ProtNLM"/>
    </source>
</evidence>
<evidence type="ECO:0000313" key="2">
    <source>
        <dbReference type="Proteomes" id="UP000248714"/>
    </source>
</evidence>
<accession>A0ABX9DXH1</accession>
<evidence type="ECO:0000313" key="1">
    <source>
        <dbReference type="EMBL" id="RAS59413.1"/>
    </source>
</evidence>
<dbReference type="RefSeq" id="WP_112231803.1">
    <property type="nucleotide sequence ID" value="NZ_QLTT01000014.1"/>
</dbReference>
<reference evidence="1 2" key="1">
    <citation type="submission" date="2018-06" db="EMBL/GenBank/DDBJ databases">
        <title>Genomic Encyclopedia of Type Strains, Phase IV (KMG-IV): sequencing the most valuable type-strain genomes for metagenomic binning, comparative biology and taxonomic classification.</title>
        <authorList>
            <person name="Goeker M."/>
        </authorList>
    </citation>
    <scope>NUCLEOTIDE SEQUENCE [LARGE SCALE GENOMIC DNA]</scope>
    <source>
        <strain evidence="1 2">DSM 45479</strain>
    </source>
</reference>
<gene>
    <name evidence="1" type="ORF">C8D87_11425</name>
</gene>
<dbReference type="Proteomes" id="UP000248714">
    <property type="component" value="Unassembled WGS sequence"/>
</dbReference>